<dbReference type="SUPFAM" id="SSF75553">
    <property type="entry name" value="Smc hinge domain"/>
    <property type="match status" value="1"/>
</dbReference>
<dbReference type="InterPro" id="IPR041741">
    <property type="entry name" value="SMC3_ABC_euk"/>
</dbReference>
<feature type="compositionally biased region" description="Basic residues" evidence="10">
    <location>
        <begin position="865"/>
        <end position="885"/>
    </location>
</feature>
<dbReference type="GO" id="GO:0005694">
    <property type="term" value="C:chromosome"/>
    <property type="evidence" value="ECO:0007669"/>
    <property type="project" value="InterPro"/>
</dbReference>
<feature type="compositionally biased region" description="Acidic residues" evidence="10">
    <location>
        <begin position="1296"/>
        <end position="1324"/>
    </location>
</feature>
<dbReference type="InterPro" id="IPR036277">
    <property type="entry name" value="SMC_hinge_sf"/>
</dbReference>
<accession>A0A7S2RI58</accession>
<name>A0A7S2RI58_9STRA</name>
<dbReference type="PANTHER" id="PTHR43977">
    <property type="entry name" value="STRUCTURAL MAINTENANCE OF CHROMOSOMES PROTEIN 3"/>
    <property type="match status" value="1"/>
</dbReference>
<dbReference type="GO" id="GO:0005524">
    <property type="term" value="F:ATP binding"/>
    <property type="evidence" value="ECO:0007669"/>
    <property type="project" value="InterPro"/>
</dbReference>
<dbReference type="PIRSF" id="PIRSF005719">
    <property type="entry name" value="SMC"/>
    <property type="match status" value="1"/>
</dbReference>
<proteinExistence type="inferred from homology"/>
<dbReference type="EMBL" id="HBHK01006169">
    <property type="protein sequence ID" value="CAD9671823.1"/>
    <property type="molecule type" value="Transcribed_RNA"/>
</dbReference>
<evidence type="ECO:0000256" key="2">
    <source>
        <dbReference type="ARBA" id="ARBA00005917"/>
    </source>
</evidence>
<dbReference type="Gene3D" id="3.30.70.1620">
    <property type="match status" value="1"/>
</dbReference>
<feature type="region of interest" description="Disordered" evidence="10">
    <location>
        <begin position="863"/>
        <end position="912"/>
    </location>
</feature>
<comment type="similarity">
    <text evidence="2">Belongs to the SMC family. SMC3 subfamily.</text>
</comment>
<dbReference type="FunFam" id="3.40.50.300:FF:000424">
    <property type="entry name" value="Structural maintenance of chromosomes 3"/>
    <property type="match status" value="1"/>
</dbReference>
<feature type="compositionally biased region" description="Basic and acidic residues" evidence="10">
    <location>
        <begin position="370"/>
        <end position="380"/>
    </location>
</feature>
<sequence>MYIKELEIQGFKSYKEQAGVDDFSPQQNTIVGRNGSGKSNFFRAIQFVLGEKQFSNLSHKERMELLHEGAGASAMSAHVQIVFDNSERRFPLDSDEVVLRRTIGLKKDEYFLNNKHVTKADVINLLESAGFSRSNPYYIVQQGKVNSLCLMKDEQRLDLLKEVAGTNVYEERRQNTENILADTQNKREKIQDVVAYIEERLDELKDEKEELEAFRSLDRRKRALQYTLYDLEMHNSTKALELLEDEREREVDTANESRQRLTEVRDESEQLNGEIKSVELHLKRSKKESKLIGEECAKLVKNKTACELRLRDIKEREQMIKEQSKACEKELAALEIQIQETETRLSNQAGPKLTQAREEVEALKAQITESRRRQDELESKRGRKSQFKNQAERDEWLQTEIQSVEDALKEKVESQQELENSLRNQELTVSKLSEVIATLNQDLQRHEQAVREGDKASRDVKKDRDVANSRRKEVWRKQQNLEKDIRKKQDELNKSEKHLQRSLPNAVAQGLDALPKIAKDLGINYETQIFGPLFELIHPVKSSFETAIEVAAGNQLTHVVVDCDETAARLMEELQRRRAGRVTFKPIAQIDALRKSQKGRKVNPDSMDHDIIGLDESEGSPDAIPLISKVNYPAQVKSAVRAVLGKVLLCRNTATASEKRRELRVNCVTLEGEEVNRSGALTGGYYDHRNSKLRAIAEMREIKETLAELEQQRTGLTKETHEEEQTVAQLSGKLGVMENNQGHSREACKRLKSEIHQKEKQRNHSQKVIRDIVSSLDKCKNGLTELRTQCTTYKTELSTPMVESLSPDEQQELDDILKNIPKEKTLLAKAAQRATKCRTMVTKLETELEQNLKLRKDELLASMGKLKRQGSKKKSGKGKSKKKLSGRLILDDDDGDEEEEEEEEEEDIMEEDEDGDVMLEEIESKKEEACMELDTASQKLESARQQHDEMEKEISKQRQQVRQLRSKIDSLKNDEIKYTEELQTSEKLIDKILTKRSVQLDKRDVSSKKIRELGSLSTEELDKVTSQRSTKALMSEIKKVNEMLQKYSHVNKKALDQFISFSDRRETLLKRKEELDKGEKSIQDLIKHLDMQKDEDILRTFRGVAKHFREVFKELVPMGKGELVMVTRDSKAANMDSSSSSSNNEKDAEHMIDEFIGISPRVSFTGAGERFHMRQLSGGQRALVALTLIFAIQRCDPAPFYLFDEIDQALDQNHRASVAAMIHEQAKTAQFITTTFRPELVQVADKCFGIQYQNKVSSMVELNTEEALLFVDTIEASEGGGTRKGNKNKRKNETPSESEEEEESTGSEEEEEDEDERDEGNDEEPASKSKKSRKE</sequence>
<evidence type="ECO:0000259" key="11">
    <source>
        <dbReference type="SMART" id="SM00968"/>
    </source>
</evidence>
<protein>
    <recommendedName>
        <fullName evidence="8">Structural maintenance of chromosomes protein</fullName>
    </recommendedName>
</protein>
<evidence type="ECO:0000256" key="5">
    <source>
        <dbReference type="ARBA" id="ARBA00023054"/>
    </source>
</evidence>
<feature type="compositionally biased region" description="Acidic residues" evidence="10">
    <location>
        <begin position="891"/>
        <end position="912"/>
    </location>
</feature>
<feature type="coiled-coil region" evidence="9">
    <location>
        <begin position="692"/>
        <end position="768"/>
    </location>
</feature>
<comment type="subcellular location">
    <subcellularLocation>
        <location evidence="1 8">Nucleus</location>
    </subcellularLocation>
</comment>
<gene>
    <name evidence="12" type="ORF">QSP1433_LOCUS3710</name>
</gene>
<keyword evidence="5 9" id="KW-0175">Coiled coil</keyword>
<dbReference type="InterPro" id="IPR003395">
    <property type="entry name" value="RecF/RecN/SMC_N"/>
</dbReference>
<organism evidence="12">
    <name type="scientific">Mucochytrium quahogii</name>
    <dbReference type="NCBI Taxonomy" id="96639"/>
    <lineage>
        <taxon>Eukaryota</taxon>
        <taxon>Sar</taxon>
        <taxon>Stramenopiles</taxon>
        <taxon>Bigyra</taxon>
        <taxon>Labyrinthulomycetes</taxon>
        <taxon>Thraustochytrida</taxon>
        <taxon>Thraustochytriidae</taxon>
        <taxon>Mucochytrium</taxon>
    </lineage>
</organism>
<dbReference type="GO" id="GO:0005634">
    <property type="term" value="C:nucleus"/>
    <property type="evidence" value="ECO:0007669"/>
    <property type="project" value="UniProtKB-SubCell"/>
</dbReference>
<evidence type="ECO:0000256" key="1">
    <source>
        <dbReference type="ARBA" id="ARBA00004123"/>
    </source>
</evidence>
<keyword evidence="3" id="KW-0132">Cell division</keyword>
<feature type="coiled-coil region" evidence="9">
    <location>
        <begin position="919"/>
        <end position="981"/>
    </location>
</feature>
<dbReference type="SMART" id="SM00968">
    <property type="entry name" value="SMC_hinge"/>
    <property type="match status" value="1"/>
</dbReference>
<evidence type="ECO:0000313" key="12">
    <source>
        <dbReference type="EMBL" id="CAD9671823.1"/>
    </source>
</evidence>
<dbReference type="Gene3D" id="3.40.50.300">
    <property type="entry name" value="P-loop containing nucleotide triphosphate hydrolases"/>
    <property type="match status" value="2"/>
</dbReference>
<evidence type="ECO:0000256" key="4">
    <source>
        <dbReference type="ARBA" id="ARBA00022776"/>
    </source>
</evidence>
<dbReference type="CDD" id="cd03272">
    <property type="entry name" value="ABC_SMC3_euk"/>
    <property type="match status" value="1"/>
</dbReference>
<dbReference type="GO" id="GO:0051301">
    <property type="term" value="P:cell division"/>
    <property type="evidence" value="ECO:0007669"/>
    <property type="project" value="UniProtKB-KW"/>
</dbReference>
<keyword evidence="7" id="KW-0131">Cell cycle</keyword>
<evidence type="ECO:0000256" key="7">
    <source>
        <dbReference type="ARBA" id="ARBA00023306"/>
    </source>
</evidence>
<keyword evidence="4" id="KW-0498">Mitosis</keyword>
<dbReference type="GO" id="GO:0051276">
    <property type="term" value="P:chromosome organization"/>
    <property type="evidence" value="ECO:0007669"/>
    <property type="project" value="InterPro"/>
</dbReference>
<reference evidence="12" key="1">
    <citation type="submission" date="2021-01" db="EMBL/GenBank/DDBJ databases">
        <authorList>
            <person name="Corre E."/>
            <person name="Pelletier E."/>
            <person name="Niang G."/>
            <person name="Scheremetjew M."/>
            <person name="Finn R."/>
            <person name="Kale V."/>
            <person name="Holt S."/>
            <person name="Cochrane G."/>
            <person name="Meng A."/>
            <person name="Brown T."/>
            <person name="Cohen L."/>
        </authorList>
    </citation>
    <scope>NUCLEOTIDE SEQUENCE</scope>
    <source>
        <strain evidence="12">NY070348D</strain>
    </source>
</reference>
<evidence type="ECO:0000256" key="8">
    <source>
        <dbReference type="PIRNR" id="PIRNR005719"/>
    </source>
</evidence>
<evidence type="ECO:0000256" key="9">
    <source>
        <dbReference type="SAM" id="Coils"/>
    </source>
</evidence>
<keyword evidence="6 8" id="KW-0539">Nucleus</keyword>
<dbReference type="Pfam" id="PF06470">
    <property type="entry name" value="SMC_hinge"/>
    <property type="match status" value="1"/>
</dbReference>
<feature type="region of interest" description="Disordered" evidence="10">
    <location>
        <begin position="370"/>
        <end position="392"/>
    </location>
</feature>
<evidence type="ECO:0000256" key="3">
    <source>
        <dbReference type="ARBA" id="ARBA00022618"/>
    </source>
</evidence>
<dbReference type="SUPFAM" id="SSF52540">
    <property type="entry name" value="P-loop containing nucleoside triphosphate hydrolases"/>
    <property type="match status" value="1"/>
</dbReference>
<dbReference type="Pfam" id="PF02463">
    <property type="entry name" value="SMC_N"/>
    <property type="match status" value="1"/>
</dbReference>
<feature type="region of interest" description="Disordered" evidence="10">
    <location>
        <begin position="1277"/>
        <end position="1335"/>
    </location>
</feature>
<feature type="domain" description="SMC hinge" evidence="11">
    <location>
        <begin position="527"/>
        <end position="660"/>
    </location>
</feature>
<dbReference type="InterPro" id="IPR024704">
    <property type="entry name" value="SMC"/>
</dbReference>
<feature type="region of interest" description="Disordered" evidence="10">
    <location>
        <begin position="447"/>
        <end position="480"/>
    </location>
</feature>
<dbReference type="InterPro" id="IPR027417">
    <property type="entry name" value="P-loop_NTPase"/>
</dbReference>
<dbReference type="Gene3D" id="1.20.1060.20">
    <property type="match status" value="1"/>
</dbReference>
<evidence type="ECO:0000256" key="10">
    <source>
        <dbReference type="SAM" id="MobiDB-lite"/>
    </source>
</evidence>
<evidence type="ECO:0000256" key="6">
    <source>
        <dbReference type="ARBA" id="ARBA00023242"/>
    </source>
</evidence>
<dbReference type="InterPro" id="IPR010935">
    <property type="entry name" value="SMC_hinge"/>
</dbReference>
<dbReference type="GO" id="GO:0016887">
    <property type="term" value="F:ATP hydrolysis activity"/>
    <property type="evidence" value="ECO:0007669"/>
    <property type="project" value="InterPro"/>
</dbReference>
<dbReference type="FunFam" id="3.40.50.300:FF:000370">
    <property type="entry name" value="Structural maintenance of chromosomes 3"/>
    <property type="match status" value="1"/>
</dbReference>